<dbReference type="EMBL" id="CP043641">
    <property type="protein sequence ID" value="QNE36463.1"/>
    <property type="molecule type" value="Genomic_DNA"/>
</dbReference>
<protein>
    <submittedName>
        <fullName evidence="1">Uncharacterized protein</fullName>
    </submittedName>
</protein>
<dbReference type="RefSeq" id="WP_185275900.1">
    <property type="nucleotide sequence ID" value="NZ_CP043641.1"/>
</dbReference>
<reference evidence="2" key="1">
    <citation type="submission" date="2019-09" db="EMBL/GenBank/DDBJ databases">
        <title>Antimicrobial potential of Antarctic Bacteria.</title>
        <authorList>
            <person name="Benaud N."/>
            <person name="Edwards R.J."/>
            <person name="Ferrari B.C."/>
        </authorList>
    </citation>
    <scope>NUCLEOTIDE SEQUENCE [LARGE SCALE GENOMIC DNA]</scope>
    <source>
        <strain evidence="2">INR9</strain>
    </source>
</reference>
<accession>A0A7G6YD98</accession>
<organism evidence="1 2">
    <name type="scientific">Leifsonia shinshuensis</name>
    <dbReference type="NCBI Taxonomy" id="150026"/>
    <lineage>
        <taxon>Bacteria</taxon>
        <taxon>Bacillati</taxon>
        <taxon>Actinomycetota</taxon>
        <taxon>Actinomycetes</taxon>
        <taxon>Micrococcales</taxon>
        <taxon>Microbacteriaceae</taxon>
        <taxon>Leifsonia</taxon>
    </lineage>
</organism>
<dbReference type="Proteomes" id="UP000515511">
    <property type="component" value="Chromosome"/>
</dbReference>
<sequence>MTDELLAGAAGARPWTDADSALWHTARLLAAVEQAAIAGGAVADQGIRTLFPLQDGEVALAQGTYTLDSMRAIGDGSYQRTGAFAFGTGVIGLAVTAGTLAANASRNNAARAQAMADAQVVWRPDSAGMLTVTDRGFVIVTGTGTFRWDWASVDLMQVVGFNTVVLQGRSDRGPVTWRIYSHWAELLFVLWARARHPGHPQLAGRAWLPERWEAWAAWVGHPLPEPPAALP</sequence>
<dbReference type="KEGG" id="lse:F1C12_15990"/>
<proteinExistence type="predicted"/>
<evidence type="ECO:0000313" key="2">
    <source>
        <dbReference type="Proteomes" id="UP000515511"/>
    </source>
</evidence>
<evidence type="ECO:0000313" key="1">
    <source>
        <dbReference type="EMBL" id="QNE36463.1"/>
    </source>
</evidence>
<name>A0A7G6YD98_9MICO</name>
<gene>
    <name evidence="1" type="ORF">F1C12_15990</name>
</gene>
<dbReference type="AlphaFoldDB" id="A0A7G6YD98"/>